<accession>A0A183KQX6</accession>
<name>A0A183KQX6_9TREM</name>
<reference evidence="1 2" key="2">
    <citation type="submission" date="2018-11" db="EMBL/GenBank/DDBJ databases">
        <authorList>
            <consortium name="Pathogen Informatics"/>
        </authorList>
    </citation>
    <scope>NUCLEOTIDE SEQUENCE [LARGE SCALE GENOMIC DNA]</scope>
    <source>
        <strain evidence="1">Dakar</strain>
        <strain evidence="2">Dakar, Senegal</strain>
    </source>
</reference>
<organism evidence="3">
    <name type="scientific">Schistosoma curassoni</name>
    <dbReference type="NCBI Taxonomy" id="6186"/>
    <lineage>
        <taxon>Eukaryota</taxon>
        <taxon>Metazoa</taxon>
        <taxon>Spiralia</taxon>
        <taxon>Lophotrochozoa</taxon>
        <taxon>Platyhelminthes</taxon>
        <taxon>Trematoda</taxon>
        <taxon>Digenea</taxon>
        <taxon>Strigeidida</taxon>
        <taxon>Schistosomatoidea</taxon>
        <taxon>Schistosomatidae</taxon>
        <taxon>Schistosoma</taxon>
    </lineage>
</organism>
<protein>
    <submittedName>
        <fullName evidence="1 3">Uncharacterized protein</fullName>
    </submittedName>
</protein>
<proteinExistence type="predicted"/>
<dbReference type="WBParaSite" id="SCUD_0001746401-mRNA-1">
    <property type="protein sequence ID" value="SCUD_0001746401-mRNA-1"/>
    <property type="gene ID" value="SCUD_0001746401"/>
</dbReference>
<evidence type="ECO:0000313" key="1">
    <source>
        <dbReference type="EMBL" id="VDP63614.1"/>
    </source>
</evidence>
<evidence type="ECO:0000313" key="3">
    <source>
        <dbReference type="WBParaSite" id="SCUD_0001746401-mRNA-1"/>
    </source>
</evidence>
<dbReference type="Proteomes" id="UP000279833">
    <property type="component" value="Unassembled WGS sequence"/>
</dbReference>
<sequence length="32" mass="3794">MDPQCSPTQLKLRTFTFRLLNFANNTPAKRRQ</sequence>
<evidence type="ECO:0000313" key="2">
    <source>
        <dbReference type="Proteomes" id="UP000279833"/>
    </source>
</evidence>
<dbReference type="EMBL" id="UZAK01039820">
    <property type="protein sequence ID" value="VDP63614.1"/>
    <property type="molecule type" value="Genomic_DNA"/>
</dbReference>
<keyword evidence="2" id="KW-1185">Reference proteome</keyword>
<dbReference type="AlphaFoldDB" id="A0A183KQX6"/>
<reference evidence="3" key="1">
    <citation type="submission" date="2016-06" db="UniProtKB">
        <authorList>
            <consortium name="WormBaseParasite"/>
        </authorList>
    </citation>
    <scope>IDENTIFICATION</scope>
</reference>
<gene>
    <name evidence="1" type="ORF">SCUD_LOCUS17461</name>
</gene>